<gene>
    <name evidence="1" type="ORF">SAMN04490178_11287</name>
</gene>
<evidence type="ECO:0000313" key="1">
    <source>
        <dbReference type="EMBL" id="SEP18166.1"/>
    </source>
</evidence>
<reference evidence="1 2" key="1">
    <citation type="submission" date="2016-10" db="EMBL/GenBank/DDBJ databases">
        <authorList>
            <person name="de Groot N.N."/>
        </authorList>
    </citation>
    <scope>NUCLEOTIDE SEQUENCE [LARGE SCALE GENOMIC DNA]</scope>
    <source>
        <strain evidence="1 2">DSM 13305</strain>
    </source>
</reference>
<evidence type="ECO:0000313" key="2">
    <source>
        <dbReference type="Proteomes" id="UP000198847"/>
    </source>
</evidence>
<dbReference type="EMBL" id="FODY01000012">
    <property type="protein sequence ID" value="SEP18166.1"/>
    <property type="molecule type" value="Genomic_DNA"/>
</dbReference>
<accession>A0A1H8VRW2</accession>
<organism evidence="1 2">
    <name type="scientific">Propionispora vibrioides</name>
    <dbReference type="NCBI Taxonomy" id="112903"/>
    <lineage>
        <taxon>Bacteria</taxon>
        <taxon>Bacillati</taxon>
        <taxon>Bacillota</taxon>
        <taxon>Negativicutes</taxon>
        <taxon>Selenomonadales</taxon>
        <taxon>Sporomusaceae</taxon>
        <taxon>Propionispora</taxon>
    </lineage>
</organism>
<proteinExistence type="predicted"/>
<name>A0A1H8VRW2_9FIRM</name>
<dbReference type="RefSeq" id="WP_091747207.1">
    <property type="nucleotide sequence ID" value="NZ_FODY01000012.1"/>
</dbReference>
<dbReference type="STRING" id="112903.SAMN04490178_11287"/>
<protein>
    <submittedName>
        <fullName evidence="1">CRISPR-associated endoribonuclease Cas6</fullName>
    </submittedName>
</protein>
<keyword evidence="2" id="KW-1185">Reference proteome</keyword>
<dbReference type="AlphaFoldDB" id="A0A1H8VRW2"/>
<dbReference type="OrthoDB" id="86642at2"/>
<dbReference type="Gene3D" id="3.30.70.1900">
    <property type="match status" value="1"/>
</dbReference>
<sequence length="233" mass="26500">MFFELKLTVLLKKSTHHLQILEPIGNWLSQAQLGDPLLKQTHYEKSYKHFVFSNLYPVEKDGLYQEGRIYVITVRSSLEDIAARLQQCLKSCRESDYFQLIASELKPRRLGHITELLTVTPTVVTIDGKPWLPDDSLELLIERLHANAEKKYKSLKPDAVESMKQPFIQGAFIENRKPLAMVYKGRKLLGNKLHLLIQEDAYSQKLANVVMGSGLAEKGSILGAGFCLAKYLK</sequence>
<dbReference type="Proteomes" id="UP000198847">
    <property type="component" value="Unassembled WGS sequence"/>
</dbReference>